<dbReference type="GO" id="GO:0005829">
    <property type="term" value="C:cytosol"/>
    <property type="evidence" value="ECO:0007669"/>
    <property type="project" value="TreeGrafter"/>
</dbReference>
<dbReference type="EC" id="3.5.4.5" evidence="6"/>
<keyword evidence="4" id="KW-0862">Zinc</keyword>
<reference evidence="6 7" key="1">
    <citation type="submission" date="2019-03" db="EMBL/GenBank/DDBJ databases">
        <title>Dyadobacter AR-3-6 sp. nov., isolated from arctic soil.</title>
        <authorList>
            <person name="Chaudhary D.K."/>
        </authorList>
    </citation>
    <scope>NUCLEOTIDE SEQUENCE [LARGE SCALE GENOMIC DNA]</scope>
    <source>
        <strain evidence="6 7">AR-3-6</strain>
    </source>
</reference>
<dbReference type="NCBIfam" id="NF004064">
    <property type="entry name" value="PRK05578.1"/>
    <property type="match status" value="1"/>
</dbReference>
<dbReference type="Gene3D" id="3.40.140.10">
    <property type="entry name" value="Cytidine Deaminase, domain 2"/>
    <property type="match status" value="1"/>
</dbReference>
<dbReference type="InterPro" id="IPR002125">
    <property type="entry name" value="CMP_dCMP_dom"/>
</dbReference>
<proteinExistence type="inferred from homology"/>
<evidence type="ECO:0000313" key="7">
    <source>
        <dbReference type="Proteomes" id="UP000294850"/>
    </source>
</evidence>
<keyword evidence="2" id="KW-0479">Metal-binding</keyword>
<dbReference type="PANTHER" id="PTHR11644:SF2">
    <property type="entry name" value="CYTIDINE DEAMINASE"/>
    <property type="match status" value="1"/>
</dbReference>
<accession>A0A4R5DL83</accession>
<dbReference type="GO" id="GO:0042802">
    <property type="term" value="F:identical protein binding"/>
    <property type="evidence" value="ECO:0007669"/>
    <property type="project" value="UniProtKB-ARBA"/>
</dbReference>
<evidence type="ECO:0000256" key="1">
    <source>
        <dbReference type="ARBA" id="ARBA00006576"/>
    </source>
</evidence>
<dbReference type="GO" id="GO:0008270">
    <property type="term" value="F:zinc ion binding"/>
    <property type="evidence" value="ECO:0007669"/>
    <property type="project" value="InterPro"/>
</dbReference>
<evidence type="ECO:0000256" key="4">
    <source>
        <dbReference type="ARBA" id="ARBA00022833"/>
    </source>
</evidence>
<dbReference type="InterPro" id="IPR016193">
    <property type="entry name" value="Cytidine_deaminase-like"/>
</dbReference>
<dbReference type="GO" id="GO:0072527">
    <property type="term" value="P:pyrimidine-containing compound metabolic process"/>
    <property type="evidence" value="ECO:0007669"/>
    <property type="project" value="UniProtKB-ARBA"/>
</dbReference>
<gene>
    <name evidence="6" type="ORF">E0F88_16800</name>
</gene>
<evidence type="ECO:0000313" key="6">
    <source>
        <dbReference type="EMBL" id="TDE14839.1"/>
    </source>
</evidence>
<dbReference type="PROSITE" id="PS00903">
    <property type="entry name" value="CYT_DCMP_DEAMINASES_1"/>
    <property type="match status" value="1"/>
</dbReference>
<keyword evidence="7" id="KW-1185">Reference proteome</keyword>
<dbReference type="PANTHER" id="PTHR11644">
    <property type="entry name" value="CYTIDINE DEAMINASE"/>
    <property type="match status" value="1"/>
</dbReference>
<dbReference type="GO" id="GO:0055086">
    <property type="term" value="P:nucleobase-containing small molecule metabolic process"/>
    <property type="evidence" value="ECO:0007669"/>
    <property type="project" value="UniProtKB-ARBA"/>
</dbReference>
<dbReference type="InterPro" id="IPR050202">
    <property type="entry name" value="Cyt/Deoxycyt_deaminase"/>
</dbReference>
<dbReference type="CDD" id="cd01283">
    <property type="entry name" value="cytidine_deaminase"/>
    <property type="match status" value="1"/>
</dbReference>
<evidence type="ECO:0000256" key="2">
    <source>
        <dbReference type="ARBA" id="ARBA00022723"/>
    </source>
</evidence>
<comment type="caution">
    <text evidence="6">The sequence shown here is derived from an EMBL/GenBank/DDBJ whole genome shotgun (WGS) entry which is preliminary data.</text>
</comment>
<comment type="similarity">
    <text evidence="1">Belongs to the cytidine and deoxycytidylate deaminase family.</text>
</comment>
<keyword evidence="3 6" id="KW-0378">Hydrolase</keyword>
<name>A0A4R5DL83_9BACT</name>
<dbReference type="Proteomes" id="UP000294850">
    <property type="component" value="Unassembled WGS sequence"/>
</dbReference>
<evidence type="ECO:0000259" key="5">
    <source>
        <dbReference type="PROSITE" id="PS51747"/>
    </source>
</evidence>
<dbReference type="InterPro" id="IPR016192">
    <property type="entry name" value="APOBEC/CMP_deaminase_Zn-bd"/>
</dbReference>
<dbReference type="OrthoDB" id="9795347at2"/>
<evidence type="ECO:0000256" key="3">
    <source>
        <dbReference type="ARBA" id="ARBA00022801"/>
    </source>
</evidence>
<dbReference type="AlphaFoldDB" id="A0A4R5DL83"/>
<protein>
    <submittedName>
        <fullName evidence="6">Cytidine deaminase</fullName>
        <ecNumber evidence="6">3.5.4.5</ecNumber>
    </submittedName>
</protein>
<dbReference type="RefSeq" id="WP_131959423.1">
    <property type="nucleotide sequence ID" value="NZ_SMFL01000005.1"/>
</dbReference>
<dbReference type="Pfam" id="PF00383">
    <property type="entry name" value="dCMP_cyt_deam_1"/>
    <property type="match status" value="1"/>
</dbReference>
<dbReference type="SUPFAM" id="SSF53927">
    <property type="entry name" value="Cytidine deaminase-like"/>
    <property type="match status" value="1"/>
</dbReference>
<organism evidence="6 7">
    <name type="scientific">Dyadobacter psychrotolerans</name>
    <dbReference type="NCBI Taxonomy" id="2541721"/>
    <lineage>
        <taxon>Bacteria</taxon>
        <taxon>Pseudomonadati</taxon>
        <taxon>Bacteroidota</taxon>
        <taxon>Cytophagia</taxon>
        <taxon>Cytophagales</taxon>
        <taxon>Spirosomataceae</taxon>
        <taxon>Dyadobacter</taxon>
    </lineage>
</organism>
<feature type="domain" description="CMP/dCMP-type deaminase" evidence="5">
    <location>
        <begin position="20"/>
        <end position="144"/>
    </location>
</feature>
<dbReference type="GO" id="GO:0004126">
    <property type="term" value="F:cytidine deaminase activity"/>
    <property type="evidence" value="ECO:0007669"/>
    <property type="project" value="UniProtKB-EC"/>
</dbReference>
<sequence>MKQQVSFDFQLLTSDNELDLALQNLLAAARSAVALSYAPYSKFHVGAAILLQNGEIVKGGNQENASFPAGICAERVALSAVSSLFPSEKIQAIAIAYTNAQSDEMDENILSPCGICRQSILEVADRQSDEIQILLSSPAGKIILIDSARHLLPLAFSSSNL</sequence>
<dbReference type="EMBL" id="SMFL01000005">
    <property type="protein sequence ID" value="TDE14839.1"/>
    <property type="molecule type" value="Genomic_DNA"/>
</dbReference>
<dbReference type="PROSITE" id="PS51747">
    <property type="entry name" value="CYT_DCMP_DEAMINASES_2"/>
    <property type="match status" value="1"/>
</dbReference>